<dbReference type="Proteomes" id="UP001628078">
    <property type="component" value="Unassembled WGS sequence"/>
</dbReference>
<protein>
    <submittedName>
        <fullName evidence="1">Uncharacterized protein</fullName>
    </submittedName>
</protein>
<reference evidence="1 2" key="1">
    <citation type="submission" date="2022-03" db="EMBL/GenBank/DDBJ databases">
        <title>Draft genome sequence of Furfurilactobacillus curtus JCM 31185.</title>
        <authorList>
            <person name="Suzuki S."/>
            <person name="Endo A."/>
            <person name="Kajikawa A."/>
        </authorList>
    </citation>
    <scope>NUCLEOTIDE SEQUENCE [LARGE SCALE GENOMIC DNA]</scope>
    <source>
        <strain evidence="1 2">JCM 31185</strain>
    </source>
</reference>
<sequence>MIDPHQKQTEQTDAELPNQLRVITNQATVIANDQTSYVGGPRLTKTSFVKAVFDATGQAIDPKQVSVDLSNINWARPDDYRVNLRYANPGKTVSATAHLHLFSLNGRDVTIHAGEPLPVSSEFVSELVDPGHPDARQNAQLVFDEPVASFQPGHRYGAMLTYTVNGITAAAHQVLQILPNLVSIITANQTTYVNGPKTNSERFIRTLCDADGRLIPAEKAVVDMSAVVWNRAGRYPVEISYTDHGKSIHRTAYENIFELAAHNQIVVVGDGDPIPARYVALARDHYGRDRTRWTAMTYLDPSANHQLPGTYDVRLSLEVNGSVATVHPTLQVLPEILRPLNSTAAWTMPVGRHGEPLTETQILAAQSLRHSLRHTSESRVANNAAKTADKLTWWQRIFHWVKKG</sequence>
<accession>A0ABQ5JP32</accession>
<comment type="caution">
    <text evidence="1">The sequence shown here is derived from an EMBL/GenBank/DDBJ whole genome shotgun (WGS) entry which is preliminary data.</text>
</comment>
<evidence type="ECO:0000313" key="2">
    <source>
        <dbReference type="Proteomes" id="UP001628078"/>
    </source>
</evidence>
<keyword evidence="2" id="KW-1185">Reference proteome</keyword>
<gene>
    <name evidence="1" type="ORF">JCM31185_03280</name>
</gene>
<evidence type="ECO:0000313" key="1">
    <source>
        <dbReference type="EMBL" id="GKT05039.1"/>
    </source>
</evidence>
<dbReference type="RefSeq" id="WP_407882303.1">
    <property type="nucleotide sequence ID" value="NZ_BQXO01000001.1"/>
</dbReference>
<organism evidence="1 2">
    <name type="scientific">Furfurilactobacillus curtus</name>
    <dbReference type="NCBI Taxonomy" id="1746200"/>
    <lineage>
        <taxon>Bacteria</taxon>
        <taxon>Bacillati</taxon>
        <taxon>Bacillota</taxon>
        <taxon>Bacilli</taxon>
        <taxon>Lactobacillales</taxon>
        <taxon>Lactobacillaceae</taxon>
        <taxon>Furfurilactobacillus</taxon>
    </lineage>
</organism>
<proteinExistence type="predicted"/>
<dbReference type="EMBL" id="BQXO01000001">
    <property type="protein sequence ID" value="GKT05039.1"/>
    <property type="molecule type" value="Genomic_DNA"/>
</dbReference>
<name>A0ABQ5JP32_9LACO</name>